<evidence type="ECO:0000313" key="2">
    <source>
        <dbReference type="Proteomes" id="UP000251341"/>
    </source>
</evidence>
<dbReference type="EMBL" id="NESP01000001">
    <property type="protein sequence ID" value="PUE60271.1"/>
    <property type="molecule type" value="Genomic_DNA"/>
</dbReference>
<comment type="caution">
    <text evidence="1">The sequence shown here is derived from an EMBL/GenBank/DDBJ whole genome shotgun (WGS) entry which is preliminary data.</text>
</comment>
<protein>
    <submittedName>
        <fullName evidence="1">Uncharacterized protein</fullName>
    </submittedName>
</protein>
<sequence length="70" mass="7335">MATSNQVSSITNLAKQLAEKEMISGDASSEQMLEALNAVAKMLETKAGGNQEITSLAKQVQELVAGKVAK</sequence>
<gene>
    <name evidence="1" type="ORF">B9Z44_12240</name>
</gene>
<dbReference type="Proteomes" id="UP000251341">
    <property type="component" value="Unassembled WGS sequence"/>
</dbReference>
<evidence type="ECO:0000313" key="1">
    <source>
        <dbReference type="EMBL" id="PUE60271.1"/>
    </source>
</evidence>
<keyword evidence="2" id="KW-1185">Reference proteome</keyword>
<organism evidence="1 2">
    <name type="scientific">Limnohabitans curvus</name>
    <dbReference type="NCBI Taxonomy" id="323423"/>
    <lineage>
        <taxon>Bacteria</taxon>
        <taxon>Pseudomonadati</taxon>
        <taxon>Pseudomonadota</taxon>
        <taxon>Betaproteobacteria</taxon>
        <taxon>Burkholderiales</taxon>
        <taxon>Comamonadaceae</taxon>
        <taxon>Limnohabitans</taxon>
    </lineage>
</organism>
<reference evidence="1 2" key="1">
    <citation type="submission" date="2017-04" db="EMBL/GenBank/DDBJ databases">
        <title>Unexpected and diverse lifestyles within the genus Limnohabitans.</title>
        <authorList>
            <person name="Kasalicky V."/>
            <person name="Mehrshad M."/>
            <person name="Andrei S.-A."/>
            <person name="Salcher M."/>
            <person name="Kratochvilova H."/>
            <person name="Simek K."/>
            <person name="Ghai R."/>
        </authorList>
    </citation>
    <scope>NUCLEOTIDE SEQUENCE [LARGE SCALE GENOMIC DNA]</scope>
    <source>
        <strain evidence="1 2">MWH-C5</strain>
    </source>
</reference>
<dbReference type="RefSeq" id="WP_108402559.1">
    <property type="nucleotide sequence ID" value="NZ_NESP01000001.1"/>
</dbReference>
<name>A0A315ESN8_9BURK</name>
<accession>A0A315ESN8</accession>
<dbReference type="AlphaFoldDB" id="A0A315ESN8"/>
<proteinExistence type="predicted"/>